<dbReference type="Proteomes" id="UP000307574">
    <property type="component" value="Unassembled WGS sequence"/>
</dbReference>
<sequence length="180" mass="20852">MNMTKDDLTSEVCHVMITKLAYLASSGQEAALRDVGMSDKDISRLEHLSLCELSRLVDARKPPVDIKEWISSLLQELKEDVPDRYRDYLQFGANNKMMFRLFKVNAAQCSAWRDSLNIDRQYRARSISHKQHSAVCKALMEQGDYRQISAEALLQIARTYQVSLGALWKELEKWDKEHEQ</sequence>
<dbReference type="Pfam" id="PF11198">
    <property type="entry name" value="DUF2857"/>
    <property type="match status" value="1"/>
</dbReference>
<accession>A0A4V5QWT1</accession>
<evidence type="ECO:0000313" key="2">
    <source>
        <dbReference type="Proteomes" id="UP000307574"/>
    </source>
</evidence>
<organism evidence="1 2">
    <name type="scientific">Vibrio kanaloae</name>
    <dbReference type="NCBI Taxonomy" id="170673"/>
    <lineage>
        <taxon>Bacteria</taxon>
        <taxon>Pseudomonadati</taxon>
        <taxon>Pseudomonadota</taxon>
        <taxon>Gammaproteobacteria</taxon>
        <taxon>Vibrionales</taxon>
        <taxon>Vibrionaceae</taxon>
        <taxon>Vibrio</taxon>
    </lineage>
</organism>
<dbReference type="EMBL" id="SYUV01000071">
    <property type="protein sequence ID" value="TKF27793.1"/>
    <property type="molecule type" value="Genomic_DNA"/>
</dbReference>
<evidence type="ECO:0000313" key="1">
    <source>
        <dbReference type="EMBL" id="TKF27793.1"/>
    </source>
</evidence>
<comment type="caution">
    <text evidence="1">The sequence shown here is derived from an EMBL/GenBank/DDBJ whole genome shotgun (WGS) entry which is preliminary data.</text>
</comment>
<reference evidence="1 2" key="1">
    <citation type="submission" date="2019-04" db="EMBL/GenBank/DDBJ databases">
        <title>A reverse ecology approach based on a biological definition of microbial populations.</title>
        <authorList>
            <person name="Arevalo P."/>
            <person name="Vaninsberghe D."/>
            <person name="Elsherbini J."/>
            <person name="Gore J."/>
            <person name="Polz M."/>
        </authorList>
    </citation>
    <scope>NUCLEOTIDE SEQUENCE [LARGE SCALE GENOMIC DNA]</scope>
    <source>
        <strain evidence="1 2">10N.261.46.F4</strain>
    </source>
</reference>
<proteinExistence type="predicted"/>
<dbReference type="InterPro" id="IPR021364">
    <property type="entry name" value="DUF2857"/>
</dbReference>
<dbReference type="RefSeq" id="WP_136981097.1">
    <property type="nucleotide sequence ID" value="NZ_JBFRRD010000036.1"/>
</dbReference>
<gene>
    <name evidence="1" type="ORF">FCV50_18970</name>
</gene>
<name>A0A4V5QWT1_9VIBR</name>
<dbReference type="AlphaFoldDB" id="A0A4V5QWT1"/>
<protein>
    <submittedName>
        <fullName evidence="1">DUF2857 family protein</fullName>
    </submittedName>
</protein>